<gene>
    <name evidence="1" type="ORF">LCGC14_2310160</name>
</gene>
<protein>
    <submittedName>
        <fullName evidence="1">Uncharacterized protein</fullName>
    </submittedName>
</protein>
<dbReference type="AlphaFoldDB" id="A0A0F9EYA2"/>
<sequence>MTTYGPIKKPKPEDFSVACIVGKRLTTVDGSAAPGSWGLVFGTNCSLQIGGVWRVIRKGRIEITS</sequence>
<accession>A0A0F9EYA2</accession>
<comment type="caution">
    <text evidence="1">The sequence shown here is derived from an EMBL/GenBank/DDBJ whole genome shotgun (WGS) entry which is preliminary data.</text>
</comment>
<name>A0A0F9EYA2_9ZZZZ</name>
<reference evidence="1" key="1">
    <citation type="journal article" date="2015" name="Nature">
        <title>Complex archaea that bridge the gap between prokaryotes and eukaryotes.</title>
        <authorList>
            <person name="Spang A."/>
            <person name="Saw J.H."/>
            <person name="Jorgensen S.L."/>
            <person name="Zaremba-Niedzwiedzka K."/>
            <person name="Martijn J."/>
            <person name="Lind A.E."/>
            <person name="van Eijk R."/>
            <person name="Schleper C."/>
            <person name="Guy L."/>
            <person name="Ettema T.J."/>
        </authorList>
    </citation>
    <scope>NUCLEOTIDE SEQUENCE</scope>
</reference>
<proteinExistence type="predicted"/>
<dbReference type="EMBL" id="LAZR01032767">
    <property type="protein sequence ID" value="KKL49975.1"/>
    <property type="molecule type" value="Genomic_DNA"/>
</dbReference>
<organism evidence="1">
    <name type="scientific">marine sediment metagenome</name>
    <dbReference type="NCBI Taxonomy" id="412755"/>
    <lineage>
        <taxon>unclassified sequences</taxon>
        <taxon>metagenomes</taxon>
        <taxon>ecological metagenomes</taxon>
    </lineage>
</organism>
<evidence type="ECO:0000313" key="1">
    <source>
        <dbReference type="EMBL" id="KKL49975.1"/>
    </source>
</evidence>
<feature type="non-terminal residue" evidence="1">
    <location>
        <position position="65"/>
    </location>
</feature>